<comment type="caution">
    <text evidence="2">The sequence shown here is derived from an EMBL/GenBank/DDBJ whole genome shotgun (WGS) entry which is preliminary data.</text>
</comment>
<name>A0A5R9F7W9_9BACL</name>
<keyword evidence="1" id="KW-0472">Membrane</keyword>
<keyword evidence="1" id="KW-1133">Transmembrane helix</keyword>
<dbReference type="AlphaFoldDB" id="A0A5R9F7W9"/>
<feature type="transmembrane region" description="Helical" evidence="1">
    <location>
        <begin position="132"/>
        <end position="152"/>
    </location>
</feature>
<keyword evidence="3" id="KW-1185">Reference proteome</keyword>
<keyword evidence="1" id="KW-0812">Transmembrane</keyword>
<feature type="transmembrane region" description="Helical" evidence="1">
    <location>
        <begin position="99"/>
        <end position="126"/>
    </location>
</feature>
<feature type="transmembrane region" description="Helical" evidence="1">
    <location>
        <begin position="68"/>
        <end position="87"/>
    </location>
</feature>
<gene>
    <name evidence="2" type="ORF">FCL54_06615</name>
</gene>
<evidence type="ECO:0000256" key="1">
    <source>
        <dbReference type="SAM" id="Phobius"/>
    </source>
</evidence>
<organism evidence="2 3">
    <name type="scientific">Exobacillus caeni</name>
    <dbReference type="NCBI Taxonomy" id="2574798"/>
    <lineage>
        <taxon>Bacteria</taxon>
        <taxon>Bacillati</taxon>
        <taxon>Bacillota</taxon>
        <taxon>Bacilli</taxon>
        <taxon>Bacillales</taxon>
        <taxon>Guptibacillaceae</taxon>
        <taxon>Exobacillus</taxon>
    </lineage>
</organism>
<sequence length="160" mass="18320">MRKRNSPLEILLWSIALPGFGQVLNGKLIKGILFIFLEILINVNAKLNLNILYSFQGNIDKAIEVTDYQWAMFYPCLYLFAIFDSYYEALKQSDRSIPSLLSIPFVSAVYLSTIGVMFSDTIPYIIPIPPTFIPLLAMVIGVWIGNFIRLWIIHKRNVQS</sequence>
<proteinExistence type="predicted"/>
<protein>
    <submittedName>
        <fullName evidence="2">Uncharacterized protein</fullName>
    </submittedName>
</protein>
<evidence type="ECO:0000313" key="2">
    <source>
        <dbReference type="EMBL" id="TLS38350.1"/>
    </source>
</evidence>
<evidence type="ECO:0000313" key="3">
    <source>
        <dbReference type="Proteomes" id="UP000308230"/>
    </source>
</evidence>
<dbReference type="OrthoDB" id="1681794at2"/>
<dbReference type="EMBL" id="SWLG01000004">
    <property type="protein sequence ID" value="TLS38350.1"/>
    <property type="molecule type" value="Genomic_DNA"/>
</dbReference>
<dbReference type="Proteomes" id="UP000308230">
    <property type="component" value="Unassembled WGS sequence"/>
</dbReference>
<reference evidence="2 3" key="1">
    <citation type="submission" date="2019-04" db="EMBL/GenBank/DDBJ databases">
        <title>Bacillus caeni sp. nov., a bacterium isolated from mangrove sediment.</title>
        <authorList>
            <person name="Huang H."/>
            <person name="Mo K."/>
            <person name="Hu Y."/>
        </authorList>
    </citation>
    <scope>NUCLEOTIDE SEQUENCE [LARGE SCALE GENOMIC DNA]</scope>
    <source>
        <strain evidence="2 3">HB172195</strain>
    </source>
</reference>
<accession>A0A5R9F7W9</accession>